<dbReference type="EMBL" id="BRXZ01001574">
    <property type="protein sequence ID" value="GMH74363.1"/>
    <property type="molecule type" value="Genomic_DNA"/>
</dbReference>
<feature type="coiled-coil region" evidence="1">
    <location>
        <begin position="177"/>
        <end position="211"/>
    </location>
</feature>
<protein>
    <submittedName>
        <fullName evidence="2">Uncharacterized protein</fullName>
    </submittedName>
</protein>
<keyword evidence="3" id="KW-1185">Reference proteome</keyword>
<proteinExistence type="predicted"/>
<gene>
    <name evidence="2" type="ORF">TrRE_jg228</name>
</gene>
<evidence type="ECO:0000313" key="3">
    <source>
        <dbReference type="Proteomes" id="UP001165082"/>
    </source>
</evidence>
<organism evidence="2 3">
    <name type="scientific">Triparma retinervis</name>
    <dbReference type="NCBI Taxonomy" id="2557542"/>
    <lineage>
        <taxon>Eukaryota</taxon>
        <taxon>Sar</taxon>
        <taxon>Stramenopiles</taxon>
        <taxon>Ochrophyta</taxon>
        <taxon>Bolidophyceae</taxon>
        <taxon>Parmales</taxon>
        <taxon>Triparmaceae</taxon>
        <taxon>Triparma</taxon>
    </lineage>
</organism>
<keyword evidence="1" id="KW-0175">Coiled coil</keyword>
<dbReference type="OrthoDB" id="10562973at2759"/>
<name>A0A9W7ASM8_9STRA</name>
<evidence type="ECO:0000256" key="1">
    <source>
        <dbReference type="SAM" id="Coils"/>
    </source>
</evidence>
<feature type="non-terminal residue" evidence="2">
    <location>
        <position position="1"/>
    </location>
</feature>
<dbReference type="AlphaFoldDB" id="A0A9W7ASM8"/>
<comment type="caution">
    <text evidence="2">The sequence shown here is derived from an EMBL/GenBank/DDBJ whole genome shotgun (WGS) entry which is preliminary data.</text>
</comment>
<sequence length="327" mass="36113">TLKRENALLLQKLAGMEAVVTSLSGENPAIIIAEAKEGRGTATLPVNLVEALEREPWKVDNETIMVKEWEWVGGWRIDNDVYGCDEEGWIYGDDAGKLRDNVGGPCPENRGERKIRKRNFERTRILKGYEGMGEGTREYLKVVMHGAMQAHMVTKLSDQILSLHTSLNQREEKLVHYEAVKKQNRTLAAELNAKKRELEVLLEETREFRNEQKVLGLTGGGSRGGSPMMSRDNSGNDLPSMGGGRIANPTAATAETLIVVSNPLDSCSFITPKMSGRKSNTVTFVKRKALVTVNAKPEISWNASLMTLSRGRRGSLTPSAISQVFSS</sequence>
<reference evidence="2" key="1">
    <citation type="submission" date="2022-07" db="EMBL/GenBank/DDBJ databases">
        <title>Genome analysis of Parmales, a sister group of diatoms, reveals the evolutionary specialization of diatoms from phago-mixotrophs to photoautotrophs.</title>
        <authorList>
            <person name="Ban H."/>
            <person name="Sato S."/>
            <person name="Yoshikawa S."/>
            <person name="Kazumasa Y."/>
            <person name="Nakamura Y."/>
            <person name="Ichinomiya M."/>
            <person name="Saitoh K."/>
            <person name="Sato N."/>
            <person name="Blanc-Mathieu R."/>
            <person name="Endo H."/>
            <person name="Kuwata A."/>
            <person name="Ogata H."/>
        </authorList>
    </citation>
    <scope>NUCLEOTIDE SEQUENCE</scope>
</reference>
<dbReference type="Proteomes" id="UP001165082">
    <property type="component" value="Unassembled WGS sequence"/>
</dbReference>
<accession>A0A9W7ASM8</accession>
<evidence type="ECO:0000313" key="2">
    <source>
        <dbReference type="EMBL" id="GMH74363.1"/>
    </source>
</evidence>